<reference evidence="6" key="1">
    <citation type="submission" date="2025-08" db="UniProtKB">
        <authorList>
            <consortium name="RefSeq"/>
        </authorList>
    </citation>
    <scope>IDENTIFICATION</scope>
</reference>
<keyword evidence="2" id="KW-1133">Transmembrane helix</keyword>
<evidence type="ECO:0000256" key="1">
    <source>
        <dbReference type="SAM" id="MobiDB-lite"/>
    </source>
</evidence>
<feature type="transmembrane region" description="Helical" evidence="2">
    <location>
        <begin position="1137"/>
        <end position="1163"/>
    </location>
</feature>
<feature type="domain" description="Fibronectin type-III" evidence="4">
    <location>
        <begin position="410"/>
        <end position="523"/>
    </location>
</feature>
<feature type="region of interest" description="Disordered" evidence="1">
    <location>
        <begin position="566"/>
        <end position="605"/>
    </location>
</feature>
<gene>
    <name evidence="6" type="primary">LOC100905419</name>
</gene>
<dbReference type="AlphaFoldDB" id="A0AAJ6QQ26"/>
<name>A0AAJ6QQ26_9ACAR</name>
<feature type="transmembrane region" description="Helical" evidence="2">
    <location>
        <begin position="616"/>
        <end position="642"/>
    </location>
</feature>
<feature type="transmembrane region" description="Helical" evidence="2">
    <location>
        <begin position="526"/>
        <end position="548"/>
    </location>
</feature>
<evidence type="ECO:0000256" key="2">
    <source>
        <dbReference type="SAM" id="Phobius"/>
    </source>
</evidence>
<dbReference type="PROSITE" id="PS50853">
    <property type="entry name" value="FN3"/>
    <property type="match status" value="3"/>
</dbReference>
<evidence type="ECO:0000313" key="5">
    <source>
        <dbReference type="Proteomes" id="UP000694867"/>
    </source>
</evidence>
<feature type="signal peptide" evidence="3">
    <location>
        <begin position="1"/>
        <end position="20"/>
    </location>
</feature>
<dbReference type="GeneID" id="100905419"/>
<dbReference type="SUPFAM" id="SSF49265">
    <property type="entry name" value="Fibronectin type III"/>
    <property type="match status" value="3"/>
</dbReference>
<dbReference type="CDD" id="cd00063">
    <property type="entry name" value="FN3"/>
    <property type="match status" value="3"/>
</dbReference>
<organism evidence="5 6">
    <name type="scientific">Galendromus occidentalis</name>
    <name type="common">western predatory mite</name>
    <dbReference type="NCBI Taxonomy" id="34638"/>
    <lineage>
        <taxon>Eukaryota</taxon>
        <taxon>Metazoa</taxon>
        <taxon>Ecdysozoa</taxon>
        <taxon>Arthropoda</taxon>
        <taxon>Chelicerata</taxon>
        <taxon>Arachnida</taxon>
        <taxon>Acari</taxon>
        <taxon>Parasitiformes</taxon>
        <taxon>Mesostigmata</taxon>
        <taxon>Gamasina</taxon>
        <taxon>Phytoseioidea</taxon>
        <taxon>Phytoseiidae</taxon>
        <taxon>Typhlodrominae</taxon>
        <taxon>Galendromus</taxon>
    </lineage>
</organism>
<dbReference type="InterPro" id="IPR003961">
    <property type="entry name" value="FN3_dom"/>
</dbReference>
<dbReference type="InterPro" id="IPR013783">
    <property type="entry name" value="Ig-like_fold"/>
</dbReference>
<dbReference type="SMART" id="SM00060">
    <property type="entry name" value="FN3"/>
    <property type="match status" value="4"/>
</dbReference>
<keyword evidence="2" id="KW-0472">Membrane</keyword>
<dbReference type="Pfam" id="PF00041">
    <property type="entry name" value="fn3"/>
    <property type="match status" value="1"/>
</dbReference>
<keyword evidence="5" id="KW-1185">Reference proteome</keyword>
<accession>A0AAJ6QQ26</accession>
<sequence>MWPLLLSTLLMSLLADPADGEPQLFGVLGSLHINSTDRTCASFRWTFKRPHSRISDAPAYMSVHLNLGGQSKVFAVPVSDPLRKIDFFESKEEYAVLFRARSDLTEGMEYIASFRNRTEAPHPIIRVEVKQKVPNQYLVSWDATDPRQIEKLMIDYCYPKCVSATVTQSDGIFEFTIPSSANFTLTVTAFRNVQEIPPSDRMARSAEGKIELKPPRKITSIIKAIHFEDWVYIEWDPPLSPYRPITHYHLHIVNVNETLPGVTYILTTPYLNITVPPLRGPAFEVRLRATCDAQNMEGERTERLGEVYEFRIPKYYPPPPVTVEVLRRRSDSIRFSVIPMNAQSSRRFKIVIFSPLFLKNRYVADVGEFTGLAPYQRVDFETSQCFLHPESTVETCGPTIRTQLRSNVARPSPVKVHPLTYTEHGRAMIRWDEPDTPNGPIAGYVVFIRTTPLNAIQSFFKMLGVGFEEGIEHEFKLGPQDHSFPYNPQHVVDPYSYAVSAFTIDTDRGEQLFSERSFIVPEPPSLWPYTVSGVLGTLLIMGPMYYCVRYRHKHDAPSDLADYQEEIEGDSDTRRERDATLANDDDPEILDGSNPRAITDERTTRSRSRKRYSYEVRAHSGLGVMWKSVVIIVSAATVVLAIKTGFPKLNEPRIVGIGHVDHQHIRIEWDFQPPANLSVRRIEFELIVQSKHLKTRKFYPKFASAPLLFDVHGLSPSRRYDLSIRATAPNWRSSGLVRETFKTMDRDWPSPVIIDVSSTNRENSVEYSVQWSLEPKLRELQLYEIRLCHLHCHLVMIKAQDNNATFNIDYDLTFTMVIAAIYSTPQLNAFRRESEVFSQSTNEGDPKEFSKVVEAVQIGHRVQLKLNPRFPKNGPLSYYEVFLSDQHNEEDMYNTSLPFFPEKFVPAAFASGTVYEMQPNSLSVDGNDFSYLGRLRDIDIHNYSSERLLLLLIIKRVEHAVRFRIVPMNLPFLNSFKSKKYFYIGPLMLDLFALEKYEYFQMKIRNCLTFREKSEDDCGNFKEFQMLSNVGDPSPVQNLRVEVTVSLRITWEPPAIPRGPINGYRVYVEEIQAEKKHKRQVELGADQREYQIKKYKHRVEYRIGVTAFNRHLEDAKIEFEGPATRTVIHEQKMEETLFHISAIVVFSVIFLFSSTLCFVGCTLHDRRTRV</sequence>
<feature type="domain" description="Fibronectin type-III" evidence="4">
    <location>
        <begin position="214"/>
        <end position="313"/>
    </location>
</feature>
<keyword evidence="2" id="KW-0812">Transmembrane</keyword>
<protein>
    <submittedName>
        <fullName evidence="6">Uncharacterized protein LOC100905419</fullName>
    </submittedName>
</protein>
<evidence type="ECO:0000259" key="4">
    <source>
        <dbReference type="PROSITE" id="PS50853"/>
    </source>
</evidence>
<dbReference type="KEGG" id="goe:100905419"/>
<feature type="domain" description="Fibronectin type-III" evidence="4">
    <location>
        <begin position="1032"/>
        <end position="1136"/>
    </location>
</feature>
<feature type="chain" id="PRO_5042543636" evidence="3">
    <location>
        <begin position="21"/>
        <end position="1170"/>
    </location>
</feature>
<keyword evidence="3" id="KW-0732">Signal</keyword>
<evidence type="ECO:0000256" key="3">
    <source>
        <dbReference type="SAM" id="SignalP"/>
    </source>
</evidence>
<dbReference type="PANTHER" id="PTHR46957">
    <property type="entry name" value="CYTOKINE RECEPTOR"/>
    <property type="match status" value="1"/>
</dbReference>
<proteinExistence type="predicted"/>
<dbReference type="RefSeq" id="XP_003740338.1">
    <property type="nucleotide sequence ID" value="XM_003740290.1"/>
</dbReference>
<evidence type="ECO:0000313" key="6">
    <source>
        <dbReference type="RefSeq" id="XP_003740338.1"/>
    </source>
</evidence>
<dbReference type="PANTHER" id="PTHR46957:SF3">
    <property type="entry name" value="CYTOKINE RECEPTOR"/>
    <property type="match status" value="1"/>
</dbReference>
<dbReference type="InterPro" id="IPR050713">
    <property type="entry name" value="RTP_Phos/Ushers"/>
</dbReference>
<dbReference type="Proteomes" id="UP000694867">
    <property type="component" value="Unplaced"/>
</dbReference>
<dbReference type="Gene3D" id="2.60.40.10">
    <property type="entry name" value="Immunoglobulins"/>
    <property type="match status" value="1"/>
</dbReference>
<dbReference type="GO" id="GO:0016020">
    <property type="term" value="C:membrane"/>
    <property type="evidence" value="ECO:0007669"/>
    <property type="project" value="UniProtKB-SubCell"/>
</dbReference>
<dbReference type="InterPro" id="IPR036116">
    <property type="entry name" value="FN3_sf"/>
</dbReference>